<gene>
    <name evidence="2" type="ORF">BN52_07965</name>
    <name evidence="3" type="ORF">FC38_GL000800</name>
</gene>
<dbReference type="GO" id="GO:0006313">
    <property type="term" value="P:DNA transposition"/>
    <property type="evidence" value="ECO:0007669"/>
    <property type="project" value="InterPro"/>
</dbReference>
<comment type="caution">
    <text evidence="2">The sequence shown here is derived from an EMBL/GenBank/DDBJ whole genome shotgun (WGS) entry which is preliminary data.</text>
</comment>
<dbReference type="InterPro" id="IPR002559">
    <property type="entry name" value="Transposase_11"/>
</dbReference>
<dbReference type="EMBL" id="CAKC01000024">
    <property type="protein sequence ID" value="CCI86520.1"/>
    <property type="molecule type" value="Genomic_DNA"/>
</dbReference>
<dbReference type="PATRIC" id="fig|1423751.3.peg.827"/>
<evidence type="ECO:0000313" key="3">
    <source>
        <dbReference type="EMBL" id="KRN11452.1"/>
    </source>
</evidence>
<evidence type="ECO:0000313" key="5">
    <source>
        <dbReference type="Proteomes" id="UP000051521"/>
    </source>
</evidence>
<name>I7JZX6_9LACO</name>
<organism evidence="2 4">
    <name type="scientific">Lactobacillus gigeriorum DSM 23908 = CRBIP 24.85</name>
    <dbReference type="NCBI Taxonomy" id="1423751"/>
    <lineage>
        <taxon>Bacteria</taxon>
        <taxon>Bacillati</taxon>
        <taxon>Bacillota</taxon>
        <taxon>Bacilli</taxon>
        <taxon>Lactobacillales</taxon>
        <taxon>Lactobacillaceae</taxon>
        <taxon>Lactobacillus</taxon>
    </lineage>
</organism>
<dbReference type="GO" id="GO:0004803">
    <property type="term" value="F:transposase activity"/>
    <property type="evidence" value="ECO:0007669"/>
    <property type="project" value="InterPro"/>
</dbReference>
<evidence type="ECO:0000313" key="4">
    <source>
        <dbReference type="Proteomes" id="UP000009326"/>
    </source>
</evidence>
<keyword evidence="5" id="KW-1185">Reference proteome</keyword>
<reference evidence="2 4" key="1">
    <citation type="submission" date="2012-06" db="EMBL/GenBank/DDBJ databases">
        <title>Draft genome sequence of Lactobacillus gigeriorum CRBIP 24.85T, isolated from chicken crop.</title>
        <authorList>
            <person name="Cousin S."/>
            <person name="Ma L."/>
            <person name="Creno S."/>
            <person name="Clermont D."/>
            <person name="Loux V."/>
            <person name="Bizet C."/>
            <person name="Bouchier C."/>
        </authorList>
    </citation>
    <scope>NUCLEOTIDE SEQUENCE [LARGE SCALE GENOMIC DNA]</scope>
    <source>
        <strain evidence="4">CRBIP 24.85T</strain>
        <strain evidence="2">Type strain: CRBIP 24.85</strain>
    </source>
</reference>
<dbReference type="Proteomes" id="UP000051521">
    <property type="component" value="Unassembled WGS sequence"/>
</dbReference>
<accession>I7JZX6</accession>
<evidence type="ECO:0000259" key="1">
    <source>
        <dbReference type="Pfam" id="PF01609"/>
    </source>
</evidence>
<dbReference type="EMBL" id="AYZO01000022">
    <property type="protein sequence ID" value="KRN11452.1"/>
    <property type="molecule type" value="Genomic_DNA"/>
</dbReference>
<proteinExistence type="predicted"/>
<feature type="domain" description="Transposase IS4-like" evidence="1">
    <location>
        <begin position="16"/>
        <end position="91"/>
    </location>
</feature>
<sequence>MKKYEEAKEIFAGRNSYSKTDHDATFMHMKEDHMKNGQLKPGYNIQAATTNQYIVDFALYPNPTDFKTLEPFLEQMMTLDKFDKIVAAAGYVANITTQC</sequence>
<dbReference type="STRING" id="1423751.FC38_GL000800"/>
<protein>
    <submittedName>
        <fullName evidence="3">Transposase, IS4 family</fullName>
    </submittedName>
</protein>
<dbReference type="AlphaFoldDB" id="I7JZX6"/>
<dbReference type="PANTHER" id="PTHR33408:SF2">
    <property type="entry name" value="TRANSPOSASE DDE DOMAIN-CONTAINING PROTEIN"/>
    <property type="match status" value="1"/>
</dbReference>
<dbReference type="PANTHER" id="PTHR33408">
    <property type="entry name" value="TRANSPOSASE"/>
    <property type="match status" value="1"/>
</dbReference>
<evidence type="ECO:0000313" key="2">
    <source>
        <dbReference type="EMBL" id="CCI86520.1"/>
    </source>
</evidence>
<dbReference type="GO" id="GO:0003677">
    <property type="term" value="F:DNA binding"/>
    <property type="evidence" value="ECO:0007669"/>
    <property type="project" value="InterPro"/>
</dbReference>
<dbReference type="Pfam" id="PF01609">
    <property type="entry name" value="DDE_Tnp_1"/>
    <property type="match status" value="1"/>
</dbReference>
<dbReference type="Proteomes" id="UP000009326">
    <property type="component" value="Unassembled WGS sequence"/>
</dbReference>
<reference evidence="3 5" key="2">
    <citation type="journal article" date="2015" name="Genome Announc.">
        <title>Expanding the biotechnology potential of lactobacilli through comparative genomics of 213 strains and associated genera.</title>
        <authorList>
            <person name="Sun Z."/>
            <person name="Harris H.M."/>
            <person name="McCann A."/>
            <person name="Guo C."/>
            <person name="Argimon S."/>
            <person name="Zhang W."/>
            <person name="Yang X."/>
            <person name="Jeffery I.B."/>
            <person name="Cooney J.C."/>
            <person name="Kagawa T.F."/>
            <person name="Liu W."/>
            <person name="Song Y."/>
            <person name="Salvetti E."/>
            <person name="Wrobel A."/>
            <person name="Rasinkangas P."/>
            <person name="Parkhill J."/>
            <person name="Rea M.C."/>
            <person name="O'Sullivan O."/>
            <person name="Ritari J."/>
            <person name="Douillard F.P."/>
            <person name="Paul Ross R."/>
            <person name="Yang R."/>
            <person name="Briner A.E."/>
            <person name="Felis G.E."/>
            <person name="de Vos W.M."/>
            <person name="Barrangou R."/>
            <person name="Klaenhammer T.R."/>
            <person name="Caufield P.W."/>
            <person name="Cui Y."/>
            <person name="Zhang H."/>
            <person name="O'Toole P.W."/>
        </authorList>
    </citation>
    <scope>NUCLEOTIDE SEQUENCE [LARGE SCALE GENOMIC DNA]</scope>
    <source>
        <strain evidence="3 5">DSM 23908</strain>
    </source>
</reference>